<keyword evidence="2" id="KW-0285">Flavoprotein</keyword>
<evidence type="ECO:0000256" key="2">
    <source>
        <dbReference type="ARBA" id="ARBA00022630"/>
    </source>
</evidence>
<evidence type="ECO:0000256" key="4">
    <source>
        <dbReference type="ARBA" id="ARBA00022827"/>
    </source>
</evidence>
<keyword evidence="7" id="KW-0411">Iron-sulfur</keyword>
<dbReference type="Pfam" id="PF01565">
    <property type="entry name" value="FAD_binding_4"/>
    <property type="match status" value="1"/>
</dbReference>
<dbReference type="Gene3D" id="1.10.45.10">
    <property type="entry name" value="Vanillyl-alcohol Oxidase, Chain A, domain 4"/>
    <property type="match status" value="1"/>
</dbReference>
<dbReference type="InterPro" id="IPR004113">
    <property type="entry name" value="FAD-bd_oxidored_4_C"/>
</dbReference>
<evidence type="ECO:0000256" key="5">
    <source>
        <dbReference type="ARBA" id="ARBA00023002"/>
    </source>
</evidence>
<keyword evidence="3" id="KW-0479">Metal-binding</keyword>
<feature type="domain" description="FAD-binding PCMH-type" evidence="9">
    <location>
        <begin position="38"/>
        <end position="277"/>
    </location>
</feature>
<dbReference type="PROSITE" id="PS00198">
    <property type="entry name" value="4FE4S_FER_1"/>
    <property type="match status" value="1"/>
</dbReference>
<evidence type="ECO:0000313" key="11">
    <source>
        <dbReference type="Proteomes" id="UP001176806"/>
    </source>
</evidence>
<dbReference type="RefSeq" id="WP_303302735.1">
    <property type="nucleotide sequence ID" value="NZ_BAABDA010000050.1"/>
</dbReference>
<proteinExistence type="predicted"/>
<dbReference type="InterPro" id="IPR016171">
    <property type="entry name" value="Vanillyl_alc_oxidase_C-sub2"/>
</dbReference>
<dbReference type="InterPro" id="IPR017896">
    <property type="entry name" value="4Fe4S_Fe-S-bd"/>
</dbReference>
<dbReference type="SUPFAM" id="SSF55103">
    <property type="entry name" value="FAD-linked oxidases, C-terminal domain"/>
    <property type="match status" value="1"/>
</dbReference>
<dbReference type="PANTHER" id="PTHR11748:SF119">
    <property type="entry name" value="D-2-HYDROXYGLUTARATE DEHYDROGENASE"/>
    <property type="match status" value="1"/>
</dbReference>
<dbReference type="InterPro" id="IPR036318">
    <property type="entry name" value="FAD-bd_PCMH-like_sf"/>
</dbReference>
<evidence type="ECO:0000256" key="6">
    <source>
        <dbReference type="ARBA" id="ARBA00023004"/>
    </source>
</evidence>
<dbReference type="Pfam" id="PF13534">
    <property type="entry name" value="Fer4_17"/>
    <property type="match status" value="1"/>
</dbReference>
<accession>A0ABT8WQU3</accession>
<evidence type="ECO:0000259" key="9">
    <source>
        <dbReference type="PROSITE" id="PS51387"/>
    </source>
</evidence>
<evidence type="ECO:0000256" key="1">
    <source>
        <dbReference type="ARBA" id="ARBA00001974"/>
    </source>
</evidence>
<dbReference type="InterPro" id="IPR016166">
    <property type="entry name" value="FAD-bd_PCMH"/>
</dbReference>
<organism evidence="10 11">
    <name type="scientific">Flavivirga jejuensis</name>
    <dbReference type="NCBI Taxonomy" id="870487"/>
    <lineage>
        <taxon>Bacteria</taxon>
        <taxon>Pseudomonadati</taxon>
        <taxon>Bacteroidota</taxon>
        <taxon>Flavobacteriia</taxon>
        <taxon>Flavobacteriales</taxon>
        <taxon>Flavobacteriaceae</taxon>
        <taxon>Flavivirga</taxon>
    </lineage>
</organism>
<dbReference type="SUPFAM" id="SSF46548">
    <property type="entry name" value="alpha-helical ferredoxin"/>
    <property type="match status" value="1"/>
</dbReference>
<dbReference type="Gene3D" id="1.10.1060.10">
    <property type="entry name" value="Alpha-helical ferredoxin"/>
    <property type="match status" value="1"/>
</dbReference>
<dbReference type="Pfam" id="PF02913">
    <property type="entry name" value="FAD-oxidase_C"/>
    <property type="match status" value="1"/>
</dbReference>
<name>A0ABT8WQU3_9FLAO</name>
<dbReference type="InterPro" id="IPR016169">
    <property type="entry name" value="FAD-bd_PCMH_sub2"/>
</dbReference>
<dbReference type="EMBL" id="JAUOEL010000005">
    <property type="protein sequence ID" value="MDO5975526.1"/>
    <property type="molecule type" value="Genomic_DNA"/>
</dbReference>
<keyword evidence="11" id="KW-1185">Reference proteome</keyword>
<keyword evidence="5" id="KW-0560">Oxidoreductase</keyword>
<dbReference type="InterPro" id="IPR009051">
    <property type="entry name" value="Helical_ferredxn"/>
</dbReference>
<evidence type="ECO:0000256" key="3">
    <source>
        <dbReference type="ARBA" id="ARBA00022723"/>
    </source>
</evidence>
<dbReference type="InterPro" id="IPR006094">
    <property type="entry name" value="Oxid_FAD_bind_N"/>
</dbReference>
<evidence type="ECO:0000259" key="8">
    <source>
        <dbReference type="PROSITE" id="PS51379"/>
    </source>
</evidence>
<comment type="caution">
    <text evidence="10">The sequence shown here is derived from an EMBL/GenBank/DDBJ whole genome shotgun (WGS) entry which is preliminary data.</text>
</comment>
<dbReference type="PROSITE" id="PS51387">
    <property type="entry name" value="FAD_PCMH"/>
    <property type="match status" value="1"/>
</dbReference>
<dbReference type="InterPro" id="IPR017900">
    <property type="entry name" value="4Fe4S_Fe_S_CS"/>
</dbReference>
<dbReference type="Proteomes" id="UP001176806">
    <property type="component" value="Unassembled WGS sequence"/>
</dbReference>
<dbReference type="InterPro" id="IPR016164">
    <property type="entry name" value="FAD-linked_Oxase-like_C"/>
</dbReference>
<reference evidence="10" key="1">
    <citation type="submission" date="2023-07" db="EMBL/GenBank/DDBJ databases">
        <title>Two novel species in the genus Flavivirga.</title>
        <authorList>
            <person name="Kwon K."/>
        </authorList>
    </citation>
    <scope>NUCLEOTIDE SEQUENCE</scope>
    <source>
        <strain evidence="10">KACC 14158</strain>
    </source>
</reference>
<dbReference type="PROSITE" id="PS51379">
    <property type="entry name" value="4FE4S_FER_2"/>
    <property type="match status" value="1"/>
</dbReference>
<feature type="domain" description="4Fe-4S ferredoxin-type" evidence="8">
    <location>
        <begin position="619"/>
        <end position="651"/>
    </location>
</feature>
<comment type="cofactor">
    <cofactor evidence="1">
        <name>FAD</name>
        <dbReference type="ChEBI" id="CHEBI:57692"/>
    </cofactor>
</comment>
<keyword evidence="6" id="KW-0408">Iron</keyword>
<gene>
    <name evidence="10" type="ORF">Q4Q40_15120</name>
</gene>
<protein>
    <submittedName>
        <fullName evidence="10">FAD-linked oxidase C-terminal domain-containing protein</fullName>
    </submittedName>
</protein>
<dbReference type="SUPFAM" id="SSF56176">
    <property type="entry name" value="FAD-binding/transporter-associated domain-like"/>
    <property type="match status" value="1"/>
</dbReference>
<keyword evidence="4" id="KW-0274">FAD</keyword>
<dbReference type="Gene3D" id="3.30.70.2740">
    <property type="match status" value="1"/>
</dbReference>
<evidence type="ECO:0000313" key="10">
    <source>
        <dbReference type="EMBL" id="MDO5975526.1"/>
    </source>
</evidence>
<sequence>MKIQTNALLYKNLQENFSGDIFTDKLHLSIYATDASAYRMYPSAVALPKSNNDIKLLIDFANKYRLTLIPRAAGTSLAGQCVGHGIVVDISKHFTKILDFNKEKRTIKVQPGVIRDELNAFLKPHGLFFGPNTSTSNRCMIGGMIGNNSSGTTSIQYGVTRDKVLGLKTLLSDGSEAVFHAISKKEFIEKTEKNTLEGAIYNKLYQELSPAEVQKEILKEFPKSGIHRRNTGYAIDTLLQTELFDHSSEQINIAKLLCGSEGTLAFTTEITLQLDRLPPSEKMMIAVHFNSIQESMEAIPTAMKYNLYTCELMDKTILDCTKNNREQIKNRFFIEADPQAVLMLEICTHSTENTNQLANKLIDELKEHNWGYAYPKLLNNDINKAHNLRKAGLGLLGNIVGDNKAVPCIEDTAVEIKDLPNYISEFTKLMEAFGQKVVYYAHAGAGELHLRPILNLKKKKDVILFRDITSQTAKLVKKYGGSFSGEHGDGIVRAEFIPLMIGAKNYELLKKVKHIFDPNNIFNKGKIVAPYLMDENLRYEADREEPQINTLLDFSDSLGILRATEKCNGSGDCRKLPSAGGTMCPSYRATRNEKDTTRARTNALREFLTNSTKPNKFNHEELKDVFDLCLSCKACASECPSNVDVAILKAEFLHQYYKKNSIPFRTKMFANNVKWNKINSYFPTLTNLLLNASISKKIIGIASQRHVPKLSKITVYHWYSKNKKQLLNQKNIHGELYLFIDEFTNYYDVNIGIDAIELLTKLGYKVHITKHEESGRSFISKGLLDKAKKTANFNVAFFKELITNKTPLVGIEPSAILTFRDEYLRLSDDKVAAKKIAENVFTIEEFISMELQKKHITANRFKEEKKTLKIHGHCHQKTLSTIESTFKMLSIPKNYDVTIITSGCCGMAGSFGYEKEHYDISMEIGETTLFPKIRKMKKDTIIVASGTSCRHQIKDGTNRNSKHPVTILKEALI</sequence>
<dbReference type="PANTHER" id="PTHR11748">
    <property type="entry name" value="D-LACTATE DEHYDROGENASE"/>
    <property type="match status" value="1"/>
</dbReference>
<dbReference type="Gene3D" id="3.30.465.10">
    <property type="match status" value="1"/>
</dbReference>
<evidence type="ECO:0000256" key="7">
    <source>
        <dbReference type="ARBA" id="ARBA00023014"/>
    </source>
</evidence>